<keyword evidence="4" id="KW-1185">Reference proteome</keyword>
<feature type="transmembrane region" description="Helical" evidence="1">
    <location>
        <begin position="12"/>
        <end position="32"/>
    </location>
</feature>
<sequence>MNRIYRSAFTLVELLVVIAIIGILIGMLLPAVQQVREAARRTVCMNNTRQIVLSMHNYDSAHQAFPNGQQFTWGQHTTWIIKILPFIEQQNVANMIPRNVFTAAQVPAGQNALSFLVCPADSSGYDGKLIPGGNVLRAGWWWNQSLGCTNYKGVNGSNWLGAPYQRDGVGRYNGPMIDLEWGDGVFPRNKFNRPSRPSDYVDTGFGDMKDGSSNTVAIGETLPQWCDDSAWVDDNGTIATMAIPLNLYKTVEDRDPFAGDWRVSYGFASSHPGGVVFGRCDGSTQFVADSVATDVYYAMGTLQGGEVETF</sequence>
<dbReference type="InterPro" id="IPR011453">
    <property type="entry name" value="DUF1559"/>
</dbReference>
<evidence type="ECO:0000259" key="2">
    <source>
        <dbReference type="Pfam" id="PF07596"/>
    </source>
</evidence>
<dbReference type="Proteomes" id="UP000322214">
    <property type="component" value="Chromosome"/>
</dbReference>
<dbReference type="EMBL" id="CP042912">
    <property type="protein sequence ID" value="QEG23407.1"/>
    <property type="molecule type" value="Genomic_DNA"/>
</dbReference>
<dbReference type="KEGG" id="mff:MFFC18_33050"/>
<name>A0A5B9P9I3_9BACT</name>
<feature type="domain" description="DUF1559" evidence="2">
    <location>
        <begin position="33"/>
        <end position="292"/>
    </location>
</feature>
<dbReference type="InterPro" id="IPR012902">
    <property type="entry name" value="N_methyl_site"/>
</dbReference>
<dbReference type="PANTHER" id="PTHR30093:SF2">
    <property type="entry name" value="TYPE II SECRETION SYSTEM PROTEIN H"/>
    <property type="match status" value="1"/>
</dbReference>
<dbReference type="Gene3D" id="3.30.700.10">
    <property type="entry name" value="Glycoprotein, Type 4 Pilin"/>
    <property type="match status" value="1"/>
</dbReference>
<dbReference type="PANTHER" id="PTHR30093">
    <property type="entry name" value="GENERAL SECRETION PATHWAY PROTEIN G"/>
    <property type="match status" value="1"/>
</dbReference>
<dbReference type="SUPFAM" id="SSF54523">
    <property type="entry name" value="Pili subunits"/>
    <property type="match status" value="1"/>
</dbReference>
<dbReference type="NCBIfam" id="TIGR02532">
    <property type="entry name" value="IV_pilin_GFxxxE"/>
    <property type="match status" value="1"/>
</dbReference>
<keyword evidence="1" id="KW-1133">Transmembrane helix</keyword>
<evidence type="ECO:0000256" key="1">
    <source>
        <dbReference type="SAM" id="Phobius"/>
    </source>
</evidence>
<dbReference type="STRING" id="980251.GCA_001642875_02769"/>
<gene>
    <name evidence="3" type="primary">xcpT_4</name>
    <name evidence="3" type="ORF">MFFC18_33050</name>
</gene>
<evidence type="ECO:0000313" key="4">
    <source>
        <dbReference type="Proteomes" id="UP000322214"/>
    </source>
</evidence>
<dbReference type="Pfam" id="PF07596">
    <property type="entry name" value="SBP_bac_10"/>
    <property type="match status" value="1"/>
</dbReference>
<dbReference type="OrthoDB" id="287493at2"/>
<evidence type="ECO:0000313" key="3">
    <source>
        <dbReference type="EMBL" id="QEG23407.1"/>
    </source>
</evidence>
<keyword evidence="1" id="KW-0472">Membrane</keyword>
<dbReference type="RefSeq" id="WP_075082101.1">
    <property type="nucleotide sequence ID" value="NZ_CP042912.1"/>
</dbReference>
<organism evidence="3 4">
    <name type="scientific">Mariniblastus fucicola</name>
    <dbReference type="NCBI Taxonomy" id="980251"/>
    <lineage>
        <taxon>Bacteria</taxon>
        <taxon>Pseudomonadati</taxon>
        <taxon>Planctomycetota</taxon>
        <taxon>Planctomycetia</taxon>
        <taxon>Pirellulales</taxon>
        <taxon>Pirellulaceae</taxon>
        <taxon>Mariniblastus</taxon>
    </lineage>
</organism>
<dbReference type="AlphaFoldDB" id="A0A5B9P9I3"/>
<dbReference type="InterPro" id="IPR045584">
    <property type="entry name" value="Pilin-like"/>
</dbReference>
<keyword evidence="1" id="KW-0812">Transmembrane</keyword>
<accession>A0A5B9P9I3</accession>
<proteinExistence type="predicted"/>
<dbReference type="Pfam" id="PF07963">
    <property type="entry name" value="N_methyl"/>
    <property type="match status" value="1"/>
</dbReference>
<reference evidence="3 4" key="1">
    <citation type="submission" date="2019-08" db="EMBL/GenBank/DDBJ databases">
        <title>Deep-cultivation of Planctomycetes and their phenomic and genomic characterization uncovers novel biology.</title>
        <authorList>
            <person name="Wiegand S."/>
            <person name="Jogler M."/>
            <person name="Boedeker C."/>
            <person name="Pinto D."/>
            <person name="Vollmers J."/>
            <person name="Rivas-Marin E."/>
            <person name="Kohn T."/>
            <person name="Peeters S.H."/>
            <person name="Heuer A."/>
            <person name="Rast P."/>
            <person name="Oberbeckmann S."/>
            <person name="Bunk B."/>
            <person name="Jeske O."/>
            <person name="Meyerdierks A."/>
            <person name="Storesund J.E."/>
            <person name="Kallscheuer N."/>
            <person name="Luecker S."/>
            <person name="Lage O.M."/>
            <person name="Pohl T."/>
            <person name="Merkel B.J."/>
            <person name="Hornburger P."/>
            <person name="Mueller R.-W."/>
            <person name="Bruemmer F."/>
            <person name="Labrenz M."/>
            <person name="Spormann A.M."/>
            <person name="Op den Camp H."/>
            <person name="Overmann J."/>
            <person name="Amann R."/>
            <person name="Jetten M.S.M."/>
            <person name="Mascher T."/>
            <person name="Medema M.H."/>
            <person name="Devos D.P."/>
            <person name="Kaster A.-K."/>
            <person name="Ovreas L."/>
            <person name="Rohde M."/>
            <person name="Galperin M.Y."/>
            <person name="Jogler C."/>
        </authorList>
    </citation>
    <scope>NUCLEOTIDE SEQUENCE [LARGE SCALE GENOMIC DNA]</scope>
    <source>
        <strain evidence="3 4">FC18</strain>
    </source>
</reference>
<protein>
    <submittedName>
        <fullName evidence="3">Type II secretion system protein G</fullName>
    </submittedName>
</protein>